<dbReference type="Proteomes" id="UP000800092">
    <property type="component" value="Unassembled WGS sequence"/>
</dbReference>
<keyword evidence="1" id="KW-0732">Signal</keyword>
<protein>
    <submittedName>
        <fullName evidence="2">Uncharacterized protein</fullName>
    </submittedName>
</protein>
<feature type="chain" id="PRO_5025379852" evidence="1">
    <location>
        <begin position="25"/>
        <end position="75"/>
    </location>
</feature>
<dbReference type="EMBL" id="ML991773">
    <property type="protein sequence ID" value="KAF2239086.1"/>
    <property type="molecule type" value="Genomic_DNA"/>
</dbReference>
<keyword evidence="3" id="KW-1185">Reference proteome</keyword>
<proteinExistence type="predicted"/>
<organism evidence="2 3">
    <name type="scientific">Viridothelium virens</name>
    <name type="common">Speckled blister lichen</name>
    <name type="synonym">Trypethelium virens</name>
    <dbReference type="NCBI Taxonomy" id="1048519"/>
    <lineage>
        <taxon>Eukaryota</taxon>
        <taxon>Fungi</taxon>
        <taxon>Dikarya</taxon>
        <taxon>Ascomycota</taxon>
        <taxon>Pezizomycotina</taxon>
        <taxon>Dothideomycetes</taxon>
        <taxon>Dothideomycetes incertae sedis</taxon>
        <taxon>Trypetheliales</taxon>
        <taxon>Trypetheliaceae</taxon>
        <taxon>Viridothelium</taxon>
    </lineage>
</organism>
<evidence type="ECO:0000313" key="3">
    <source>
        <dbReference type="Proteomes" id="UP000800092"/>
    </source>
</evidence>
<gene>
    <name evidence="2" type="ORF">EV356DRAFT_162579</name>
</gene>
<evidence type="ECO:0000313" key="2">
    <source>
        <dbReference type="EMBL" id="KAF2239086.1"/>
    </source>
</evidence>
<name>A0A6A6HLS7_VIRVR</name>
<accession>A0A6A6HLS7</accession>
<dbReference type="AlphaFoldDB" id="A0A6A6HLS7"/>
<reference evidence="2" key="1">
    <citation type="journal article" date="2020" name="Stud. Mycol.">
        <title>101 Dothideomycetes genomes: a test case for predicting lifestyles and emergence of pathogens.</title>
        <authorList>
            <person name="Haridas S."/>
            <person name="Albert R."/>
            <person name="Binder M."/>
            <person name="Bloem J."/>
            <person name="Labutti K."/>
            <person name="Salamov A."/>
            <person name="Andreopoulos B."/>
            <person name="Baker S."/>
            <person name="Barry K."/>
            <person name="Bills G."/>
            <person name="Bluhm B."/>
            <person name="Cannon C."/>
            <person name="Castanera R."/>
            <person name="Culley D."/>
            <person name="Daum C."/>
            <person name="Ezra D."/>
            <person name="Gonzalez J."/>
            <person name="Henrissat B."/>
            <person name="Kuo A."/>
            <person name="Liang C."/>
            <person name="Lipzen A."/>
            <person name="Lutzoni F."/>
            <person name="Magnuson J."/>
            <person name="Mondo S."/>
            <person name="Nolan M."/>
            <person name="Ohm R."/>
            <person name="Pangilinan J."/>
            <person name="Park H.-J."/>
            <person name="Ramirez L."/>
            <person name="Alfaro M."/>
            <person name="Sun H."/>
            <person name="Tritt A."/>
            <person name="Yoshinaga Y."/>
            <person name="Zwiers L.-H."/>
            <person name="Turgeon B."/>
            <person name="Goodwin S."/>
            <person name="Spatafora J."/>
            <person name="Crous P."/>
            <person name="Grigoriev I."/>
        </authorList>
    </citation>
    <scope>NUCLEOTIDE SEQUENCE</scope>
    <source>
        <strain evidence="2">Tuck. ex Michener</strain>
    </source>
</reference>
<sequence length="75" mass="8382">MIKRAWPAFFRLVACWILPPLIFQLREKTGSYVEISAPVFLLDEKQNSISTLLNTVNLNIDGYQGTTAGRRGGAL</sequence>
<feature type="signal peptide" evidence="1">
    <location>
        <begin position="1"/>
        <end position="24"/>
    </location>
</feature>
<evidence type="ECO:0000256" key="1">
    <source>
        <dbReference type="SAM" id="SignalP"/>
    </source>
</evidence>